<organism evidence="1 2">
    <name type="scientific">Solanum commersonii</name>
    <name type="common">Commerson's wild potato</name>
    <name type="synonym">Commerson's nightshade</name>
    <dbReference type="NCBI Taxonomy" id="4109"/>
    <lineage>
        <taxon>Eukaryota</taxon>
        <taxon>Viridiplantae</taxon>
        <taxon>Streptophyta</taxon>
        <taxon>Embryophyta</taxon>
        <taxon>Tracheophyta</taxon>
        <taxon>Spermatophyta</taxon>
        <taxon>Magnoliopsida</taxon>
        <taxon>eudicotyledons</taxon>
        <taxon>Gunneridae</taxon>
        <taxon>Pentapetalae</taxon>
        <taxon>asterids</taxon>
        <taxon>lamiids</taxon>
        <taxon>Solanales</taxon>
        <taxon>Solanaceae</taxon>
        <taxon>Solanoideae</taxon>
        <taxon>Solaneae</taxon>
        <taxon>Solanum</taxon>
    </lineage>
</organism>
<dbReference type="Proteomes" id="UP000824120">
    <property type="component" value="Chromosome 2"/>
</dbReference>
<dbReference type="AlphaFoldDB" id="A0A9J6A834"/>
<evidence type="ECO:0000313" key="1">
    <source>
        <dbReference type="EMBL" id="KAG5620474.1"/>
    </source>
</evidence>
<keyword evidence="2" id="KW-1185">Reference proteome</keyword>
<protein>
    <submittedName>
        <fullName evidence="1">Uncharacterized protein</fullName>
    </submittedName>
</protein>
<accession>A0A9J6A834</accession>
<comment type="caution">
    <text evidence="1">The sequence shown here is derived from an EMBL/GenBank/DDBJ whole genome shotgun (WGS) entry which is preliminary data.</text>
</comment>
<gene>
    <name evidence="1" type="ORF">H5410_005692</name>
</gene>
<evidence type="ECO:0000313" key="2">
    <source>
        <dbReference type="Proteomes" id="UP000824120"/>
    </source>
</evidence>
<name>A0A9J6A834_SOLCO</name>
<proteinExistence type="predicted"/>
<sequence>MDIKPRLQEQLIEAVLGIEPEFFEPMDDDVLIDEYRLCTGSDMDSDSDTKDDEQSSECGVVILGIVICLGAK</sequence>
<reference evidence="1 2" key="1">
    <citation type="submission" date="2020-09" db="EMBL/GenBank/DDBJ databases">
        <title>De no assembly of potato wild relative species, Solanum commersonii.</title>
        <authorList>
            <person name="Cho K."/>
        </authorList>
    </citation>
    <scope>NUCLEOTIDE SEQUENCE [LARGE SCALE GENOMIC DNA]</scope>
    <source>
        <strain evidence="1">LZ3.2</strain>
        <tissue evidence="1">Leaf</tissue>
    </source>
</reference>
<dbReference type="EMBL" id="JACXVP010000002">
    <property type="protein sequence ID" value="KAG5620474.1"/>
    <property type="molecule type" value="Genomic_DNA"/>
</dbReference>